<keyword evidence="3" id="KW-1185">Reference proteome</keyword>
<feature type="non-terminal residue" evidence="2">
    <location>
        <position position="77"/>
    </location>
</feature>
<proteinExistence type="predicted"/>
<reference evidence="2 3" key="1">
    <citation type="journal article" date="2013" name="BMC Genomics">
        <title>The miniature genome of a carnivorous plant Genlisea aurea contains a low number of genes and short non-coding sequences.</title>
        <authorList>
            <person name="Leushkin E.V."/>
            <person name="Sutormin R.A."/>
            <person name="Nabieva E.R."/>
            <person name="Penin A.A."/>
            <person name="Kondrashov A.S."/>
            <person name="Logacheva M.D."/>
        </authorList>
    </citation>
    <scope>NUCLEOTIDE SEQUENCE [LARGE SCALE GENOMIC DNA]</scope>
</reference>
<name>S8DL09_9LAMI</name>
<organism evidence="2 3">
    <name type="scientific">Genlisea aurea</name>
    <dbReference type="NCBI Taxonomy" id="192259"/>
    <lineage>
        <taxon>Eukaryota</taxon>
        <taxon>Viridiplantae</taxon>
        <taxon>Streptophyta</taxon>
        <taxon>Embryophyta</taxon>
        <taxon>Tracheophyta</taxon>
        <taxon>Spermatophyta</taxon>
        <taxon>Magnoliopsida</taxon>
        <taxon>eudicotyledons</taxon>
        <taxon>Gunneridae</taxon>
        <taxon>Pentapetalae</taxon>
        <taxon>asterids</taxon>
        <taxon>lamiids</taxon>
        <taxon>Lamiales</taxon>
        <taxon>Lentibulariaceae</taxon>
        <taxon>Genlisea</taxon>
    </lineage>
</organism>
<accession>S8DL09</accession>
<evidence type="ECO:0000256" key="1">
    <source>
        <dbReference type="SAM" id="SignalP"/>
    </source>
</evidence>
<evidence type="ECO:0000313" key="3">
    <source>
        <dbReference type="Proteomes" id="UP000015453"/>
    </source>
</evidence>
<feature type="chain" id="PRO_5005374871" description="DUF4219 domain-containing protein" evidence="1">
    <location>
        <begin position="20"/>
        <end position="77"/>
    </location>
</feature>
<comment type="caution">
    <text evidence="2">The sequence shown here is derived from an EMBL/GenBank/DDBJ whole genome shotgun (WGS) entry which is preliminary data.</text>
</comment>
<dbReference type="Proteomes" id="UP000015453">
    <property type="component" value="Unassembled WGS sequence"/>
</dbReference>
<feature type="signal peptide" evidence="1">
    <location>
        <begin position="1"/>
        <end position="19"/>
    </location>
</feature>
<feature type="non-terminal residue" evidence="2">
    <location>
        <position position="1"/>
    </location>
</feature>
<sequence length="77" mass="8897">KNNFAIWSRKMFLHLTTMGLWDLFEENTTSPSKGKTDDATAEQRKRELSALHILSVAVQRRTIQAYCELRNSKRSLG</sequence>
<dbReference type="EMBL" id="AUSU01007733">
    <property type="protein sequence ID" value="EPS60217.1"/>
    <property type="molecule type" value="Genomic_DNA"/>
</dbReference>
<dbReference type="AlphaFoldDB" id="S8DL09"/>
<protein>
    <recommendedName>
        <fullName evidence="4">DUF4219 domain-containing protein</fullName>
    </recommendedName>
</protein>
<gene>
    <name evidence="2" type="ORF">M569_14588</name>
</gene>
<evidence type="ECO:0008006" key="4">
    <source>
        <dbReference type="Google" id="ProtNLM"/>
    </source>
</evidence>
<keyword evidence="1" id="KW-0732">Signal</keyword>
<evidence type="ECO:0000313" key="2">
    <source>
        <dbReference type="EMBL" id="EPS60217.1"/>
    </source>
</evidence>